<dbReference type="InterPro" id="IPR057336">
    <property type="entry name" value="GerAC_N"/>
</dbReference>
<keyword evidence="4" id="KW-0732">Signal</keyword>
<protein>
    <submittedName>
        <fullName evidence="10">Germination protein, Ger(X)C family</fullName>
    </submittedName>
</protein>
<dbReference type="STRING" id="1121298.SAMN05444401_2397"/>
<gene>
    <name evidence="10" type="ORF">SAMN05444401_2397</name>
</gene>
<comment type="subcellular location">
    <subcellularLocation>
        <location evidence="1">Membrane</location>
        <topology evidence="1">Lipid-anchor</topology>
    </subcellularLocation>
</comment>
<proteinExistence type="inferred from homology"/>
<dbReference type="Pfam" id="PF25198">
    <property type="entry name" value="Spore_GerAC_N"/>
    <property type="match status" value="1"/>
</dbReference>
<accession>A0A1M6H6Z9</accession>
<dbReference type="Proteomes" id="UP000184080">
    <property type="component" value="Unassembled WGS sequence"/>
</dbReference>
<dbReference type="Pfam" id="PF05504">
    <property type="entry name" value="Spore_GerAC"/>
    <property type="match status" value="1"/>
</dbReference>
<name>A0A1M6H6Z9_9CLOT</name>
<feature type="domain" description="Spore germination protein N-terminal" evidence="9">
    <location>
        <begin position="24"/>
        <end position="192"/>
    </location>
</feature>
<evidence type="ECO:0000256" key="6">
    <source>
        <dbReference type="ARBA" id="ARBA00023139"/>
    </source>
</evidence>
<keyword evidence="7" id="KW-0449">Lipoprotein</keyword>
<dbReference type="InterPro" id="IPR008844">
    <property type="entry name" value="Spore_GerAC-like"/>
</dbReference>
<reference evidence="10 11" key="1">
    <citation type="submission" date="2016-11" db="EMBL/GenBank/DDBJ databases">
        <authorList>
            <person name="Jaros S."/>
            <person name="Januszkiewicz K."/>
            <person name="Wedrychowicz H."/>
        </authorList>
    </citation>
    <scope>NUCLEOTIDE SEQUENCE [LARGE SCALE GENOMIC DNA]</scope>
    <source>
        <strain evidence="10 11">DSM 21864</strain>
    </source>
</reference>
<sequence>MKNKIKKIFIIFISIIFSGCKGYYDITNYNIISGIYVDITKDNKIMVSCENIASVTSSEGNETTPKTTISTFLGDSIYHAFRKGALSSHGKKNFYPSIRVVILSKEYAERGIEEAVDFFIRDPKRRNNAYFIISDKKDYNLFNKKNTDIDITSDEIFGIIKQTKLSGYGVDTKLYEFIKEANSNSGVGILNVFALKPTTEAENISENKGGKDSSADLQILGTGVLYKYKLLGLLDINETLAVNIIRDKIHEGVYVLQDENPKNKITVKLRDPKVTLMPEVTDGNHVINVDIKSTSEIVEYSNEESLKTIDLIALENRISKELNRKILKTFDKAKKEFKVDIFNFGGAFERKYPQISKLTPEEWNKIFVDNLSINLNTKLTVTDTNSTSEKIQ</sequence>
<dbReference type="RefSeq" id="WP_073006804.1">
    <property type="nucleotide sequence ID" value="NZ_FQZO01000003.1"/>
</dbReference>
<dbReference type="PANTHER" id="PTHR35789:SF1">
    <property type="entry name" value="SPORE GERMINATION PROTEIN B3"/>
    <property type="match status" value="1"/>
</dbReference>
<dbReference type="NCBIfam" id="TIGR02887">
    <property type="entry name" value="spore_ger_x_C"/>
    <property type="match status" value="1"/>
</dbReference>
<dbReference type="EMBL" id="FQZO01000003">
    <property type="protein sequence ID" value="SHJ17990.1"/>
    <property type="molecule type" value="Genomic_DNA"/>
</dbReference>
<evidence type="ECO:0000256" key="3">
    <source>
        <dbReference type="ARBA" id="ARBA00022544"/>
    </source>
</evidence>
<dbReference type="OrthoDB" id="9816067at2"/>
<keyword evidence="6" id="KW-0564">Palmitate</keyword>
<dbReference type="AlphaFoldDB" id="A0A1M6H6Z9"/>
<organism evidence="10 11">
    <name type="scientific">Clostridium amylolyticum</name>
    <dbReference type="NCBI Taxonomy" id="1121298"/>
    <lineage>
        <taxon>Bacteria</taxon>
        <taxon>Bacillati</taxon>
        <taxon>Bacillota</taxon>
        <taxon>Clostridia</taxon>
        <taxon>Eubacteriales</taxon>
        <taxon>Clostridiaceae</taxon>
        <taxon>Clostridium</taxon>
    </lineage>
</organism>
<dbReference type="InterPro" id="IPR046953">
    <property type="entry name" value="Spore_GerAC-like_C"/>
</dbReference>
<evidence type="ECO:0000259" key="9">
    <source>
        <dbReference type="Pfam" id="PF25198"/>
    </source>
</evidence>
<evidence type="ECO:0000313" key="11">
    <source>
        <dbReference type="Proteomes" id="UP000184080"/>
    </source>
</evidence>
<evidence type="ECO:0000256" key="7">
    <source>
        <dbReference type="ARBA" id="ARBA00023288"/>
    </source>
</evidence>
<evidence type="ECO:0000256" key="4">
    <source>
        <dbReference type="ARBA" id="ARBA00022729"/>
    </source>
</evidence>
<keyword evidence="5" id="KW-0472">Membrane</keyword>
<keyword evidence="3" id="KW-0309">Germination</keyword>
<dbReference type="GO" id="GO:0009847">
    <property type="term" value="P:spore germination"/>
    <property type="evidence" value="ECO:0007669"/>
    <property type="project" value="InterPro"/>
</dbReference>
<dbReference type="GO" id="GO:0016020">
    <property type="term" value="C:membrane"/>
    <property type="evidence" value="ECO:0007669"/>
    <property type="project" value="UniProtKB-SubCell"/>
</dbReference>
<dbReference type="InterPro" id="IPR038501">
    <property type="entry name" value="Spore_GerAC_C_sf"/>
</dbReference>
<evidence type="ECO:0000256" key="1">
    <source>
        <dbReference type="ARBA" id="ARBA00004635"/>
    </source>
</evidence>
<evidence type="ECO:0000313" key="10">
    <source>
        <dbReference type="EMBL" id="SHJ17990.1"/>
    </source>
</evidence>
<comment type="similarity">
    <text evidence="2">Belongs to the GerABKC lipoprotein family.</text>
</comment>
<dbReference type="PANTHER" id="PTHR35789">
    <property type="entry name" value="SPORE GERMINATION PROTEIN B3"/>
    <property type="match status" value="1"/>
</dbReference>
<evidence type="ECO:0000256" key="2">
    <source>
        <dbReference type="ARBA" id="ARBA00007886"/>
    </source>
</evidence>
<feature type="domain" description="Spore germination GerAC-like C-terminal" evidence="8">
    <location>
        <begin position="221"/>
        <end position="384"/>
    </location>
</feature>
<evidence type="ECO:0000256" key="5">
    <source>
        <dbReference type="ARBA" id="ARBA00023136"/>
    </source>
</evidence>
<dbReference type="Gene3D" id="3.30.300.210">
    <property type="entry name" value="Nutrient germinant receptor protein C, domain 3"/>
    <property type="match status" value="1"/>
</dbReference>
<dbReference type="PROSITE" id="PS51257">
    <property type="entry name" value="PROKAR_LIPOPROTEIN"/>
    <property type="match status" value="1"/>
</dbReference>
<evidence type="ECO:0000259" key="8">
    <source>
        <dbReference type="Pfam" id="PF05504"/>
    </source>
</evidence>
<keyword evidence="11" id="KW-1185">Reference proteome</keyword>